<protein>
    <submittedName>
        <fullName evidence="3">Uncharacterized protein</fullName>
    </submittedName>
</protein>
<evidence type="ECO:0000256" key="2">
    <source>
        <dbReference type="SAM" id="Phobius"/>
    </source>
</evidence>
<keyword evidence="2" id="KW-1133">Transmembrane helix</keyword>
<dbReference type="Proteomes" id="UP001465976">
    <property type="component" value="Unassembled WGS sequence"/>
</dbReference>
<evidence type="ECO:0000313" key="3">
    <source>
        <dbReference type="EMBL" id="KAL0569965.1"/>
    </source>
</evidence>
<feature type="compositionally biased region" description="Polar residues" evidence="1">
    <location>
        <begin position="372"/>
        <end position="385"/>
    </location>
</feature>
<keyword evidence="4" id="KW-1185">Reference proteome</keyword>
<keyword evidence="2" id="KW-0472">Membrane</keyword>
<gene>
    <name evidence="3" type="ORF">V5O48_011997</name>
</gene>
<feature type="region of interest" description="Disordered" evidence="1">
    <location>
        <begin position="356"/>
        <end position="394"/>
    </location>
</feature>
<feature type="compositionally biased region" description="Low complexity" evidence="1">
    <location>
        <begin position="1128"/>
        <end position="1148"/>
    </location>
</feature>
<feature type="compositionally biased region" description="Basic and acidic residues" evidence="1">
    <location>
        <begin position="1114"/>
        <end position="1126"/>
    </location>
</feature>
<sequence>MSQNFGDTISDGIQDVSALLPLLGTEQCERHVGAALEKGYIYAAATPLSIFGSLGIVSTAFATFLATTTRPFYGSSWLDDAGFGSKGSAISMAIIAKGTKQYGAEVNFQRLLKEQHIDDPDLVSQIDWFGWRNRVVDGEDSVLRFWSWNSYLILTSTLSSLVSLTPYLYLIHDDWGNGGLWLFPLLRSVGSLLCVVSIQLALQHRIHRITTSSLLLLQARKYYPLTIEDAVKDNDALMEMRLRSLYLELRSKLSSDPEKRFDALEAERLRGYKERAFAQLSLDVPLLIFQISILAGMGMIVAGYVGCFNLVSRTNAAHGPYVWLGMETFLSVLRMILWGWNPTWDEGNTGLVMRLGMRSDQSNPSPRLPAADTNSTGGVSDSSNQPNPPTQPIFPLITTPHHFSQLSKDYDPGLGPRIQRKGERESFIAESAEDFLAAATPYVGPLRQLALEGVSLFFAVVPELDGASSRKLLCVTVRRDDSKWASISLFIDGSSVPYAAFSSYSRDVPGTQALQVTLGNRVIGTALAPVPVIDRRTIVLVAEYASSLFGPLFIPDAYPSIELLWTVTFPLTQAPARPESRIPLTKFDEEYMRFRQSYDLKCDYCFYRGQYPRIAFTTIPAHTSGKELSECAIILESAILEISLCVMEQGFVQSTGLSLAVSRRLELEWVRKMDERISFEKEDARSRRPNRHPQELFTLLQTWDVLARELRSLRQLGNHNPLIQTWVEVIAKIFDPRRTPDDVSRLFELQPLASLSFLRANLLPALAHKNEDGTSPAYGDAIALVRTSLWRFVDNKRPSLSDRIHPFGPGSPEFSPPFTRALQPAESTLAALSEQIDSVQVLEAERAPPKVLVFLDSLPHPLPALTTLILRDRTYEHQVDPLTRIIPSVLEKHHNIICLSFEDGDPIAPNLIEQFKEAITRNRQRWRREAQERNLFAYTVGIQLRPSEERSHVSDFKKWHRAILMTKRTEIFALVHIPEHGKIVPTLTLRVYQKNITIIARLVRLEEQEGSSDPLPPIPSVKKKVPIYGGFQSGEIDEFPAVPAGCYELHVRVSKAVQYLFEKLAFEFVPSASQPTGEPSVQPTPAAVDVQSSSAQKSLAESSSKVESGSPSGSKERKNRERDHTMPSRRSASHVSSSDESGASDADE</sequence>
<keyword evidence="2" id="KW-0812">Transmembrane</keyword>
<name>A0ABR3F404_9AGAR</name>
<organism evidence="3 4">
    <name type="scientific">Marasmius crinis-equi</name>
    <dbReference type="NCBI Taxonomy" id="585013"/>
    <lineage>
        <taxon>Eukaryota</taxon>
        <taxon>Fungi</taxon>
        <taxon>Dikarya</taxon>
        <taxon>Basidiomycota</taxon>
        <taxon>Agaricomycotina</taxon>
        <taxon>Agaricomycetes</taxon>
        <taxon>Agaricomycetidae</taxon>
        <taxon>Agaricales</taxon>
        <taxon>Marasmiineae</taxon>
        <taxon>Marasmiaceae</taxon>
        <taxon>Marasmius</taxon>
    </lineage>
</organism>
<feature type="transmembrane region" description="Helical" evidence="2">
    <location>
        <begin position="151"/>
        <end position="169"/>
    </location>
</feature>
<reference evidence="3 4" key="1">
    <citation type="submission" date="2024-02" db="EMBL/GenBank/DDBJ databases">
        <title>A draft genome for the cacao thread blight pathogen Marasmius crinis-equi.</title>
        <authorList>
            <person name="Cohen S.P."/>
            <person name="Baruah I.K."/>
            <person name="Amoako-Attah I."/>
            <person name="Bukari Y."/>
            <person name="Meinhardt L.W."/>
            <person name="Bailey B.A."/>
        </authorList>
    </citation>
    <scope>NUCLEOTIDE SEQUENCE [LARGE SCALE GENOMIC DNA]</scope>
    <source>
        <strain evidence="3 4">GH-76</strain>
    </source>
</reference>
<proteinExistence type="predicted"/>
<feature type="region of interest" description="Disordered" evidence="1">
    <location>
        <begin position="1072"/>
        <end position="1148"/>
    </location>
</feature>
<evidence type="ECO:0000313" key="4">
    <source>
        <dbReference type="Proteomes" id="UP001465976"/>
    </source>
</evidence>
<dbReference type="EMBL" id="JBAHYK010001017">
    <property type="protein sequence ID" value="KAL0569965.1"/>
    <property type="molecule type" value="Genomic_DNA"/>
</dbReference>
<feature type="transmembrane region" description="Helical" evidence="2">
    <location>
        <begin position="280"/>
        <end position="305"/>
    </location>
</feature>
<accession>A0ABR3F404</accession>
<comment type="caution">
    <text evidence="3">The sequence shown here is derived from an EMBL/GenBank/DDBJ whole genome shotgun (WGS) entry which is preliminary data.</text>
</comment>
<feature type="compositionally biased region" description="Low complexity" evidence="1">
    <location>
        <begin position="1091"/>
        <end position="1113"/>
    </location>
</feature>
<feature type="transmembrane region" description="Helical" evidence="2">
    <location>
        <begin position="40"/>
        <end position="66"/>
    </location>
</feature>
<feature type="transmembrane region" description="Helical" evidence="2">
    <location>
        <begin position="181"/>
        <end position="202"/>
    </location>
</feature>
<evidence type="ECO:0000256" key="1">
    <source>
        <dbReference type="SAM" id="MobiDB-lite"/>
    </source>
</evidence>
<feature type="compositionally biased region" description="Polar residues" evidence="1">
    <location>
        <begin position="1072"/>
        <end position="1083"/>
    </location>
</feature>